<comment type="caution">
    <text evidence="1">The sequence shown here is derived from an EMBL/GenBank/DDBJ whole genome shotgun (WGS) entry which is preliminary data.</text>
</comment>
<sequence>MNINKFTVDELKKVLSKDTSLDDNLVKKICVKLNNRLFKSDINQHLEIIKLIKYILYKSRSFDENICDFLLDKIIFSSYKFELEKLIKIKKCICLLKKIANNKDLNQFAINNNLFTYEQYLKENETELLRKWKEEFLIEYINS</sequence>
<organism evidence="1 2">
    <name type="scientific">Mycoplasma capricolum subsp. capricolum</name>
    <dbReference type="NCBI Taxonomy" id="40479"/>
    <lineage>
        <taxon>Bacteria</taxon>
        <taxon>Bacillati</taxon>
        <taxon>Mycoplasmatota</taxon>
        <taxon>Mollicutes</taxon>
        <taxon>Mycoplasmataceae</taxon>
        <taxon>Mycoplasma</taxon>
    </lineage>
</organism>
<dbReference type="GeneID" id="23778864"/>
<protein>
    <submittedName>
        <fullName evidence="1">Uncharacterized protein</fullName>
    </submittedName>
</protein>
<dbReference type="AlphaFoldDB" id="A0A0C3A2P4"/>
<reference evidence="1 2" key="1">
    <citation type="submission" date="2015-01" db="EMBL/GenBank/DDBJ databases">
        <title>Draft Genome Sequence of Mycoplasma capricolum subsp. capricolum str. GM508D.</title>
        <authorList>
            <person name="Calcutt M.J."/>
            <person name="Foecking M.F."/>
        </authorList>
    </citation>
    <scope>NUCLEOTIDE SEQUENCE [LARGE SCALE GENOMIC DNA]</scope>
    <source>
        <strain evidence="1 2">GM508D</strain>
    </source>
</reference>
<evidence type="ECO:0000313" key="1">
    <source>
        <dbReference type="EMBL" id="KIM13786.1"/>
    </source>
</evidence>
<name>A0A0C3A2P4_MYCCA</name>
<accession>A0A0C3A2P4</accession>
<dbReference type="EMBL" id="JXQB01000001">
    <property type="protein sequence ID" value="KIM13786.1"/>
    <property type="molecule type" value="Genomic_DNA"/>
</dbReference>
<dbReference type="RefSeq" id="WP_011387074.1">
    <property type="nucleotide sequence ID" value="NZ_CP143994.1"/>
</dbReference>
<dbReference type="Proteomes" id="UP000031975">
    <property type="component" value="Unassembled WGS sequence"/>
</dbReference>
<evidence type="ECO:0000313" key="2">
    <source>
        <dbReference type="Proteomes" id="UP000031975"/>
    </source>
</evidence>
<gene>
    <name evidence="1" type="ORF">MCGM508_01680</name>
</gene>
<proteinExistence type="predicted"/>